<name>A0A1B6KE92_9HEMI</name>
<feature type="signal peptide" evidence="1">
    <location>
        <begin position="1"/>
        <end position="26"/>
    </location>
</feature>
<feature type="non-terminal residue" evidence="2">
    <location>
        <position position="1"/>
    </location>
</feature>
<proteinExistence type="predicted"/>
<accession>A0A1B6KE92</accession>
<feature type="chain" id="PRO_5008586512" evidence="1">
    <location>
        <begin position="27"/>
        <end position="206"/>
    </location>
</feature>
<evidence type="ECO:0000256" key="1">
    <source>
        <dbReference type="SAM" id="SignalP"/>
    </source>
</evidence>
<dbReference type="EMBL" id="GEBQ01030207">
    <property type="protein sequence ID" value="JAT09770.1"/>
    <property type="molecule type" value="Transcribed_RNA"/>
</dbReference>
<gene>
    <name evidence="2" type="ORF">g.5786</name>
</gene>
<keyword evidence="1" id="KW-0732">Signal</keyword>
<reference evidence="2" key="1">
    <citation type="submission" date="2015-11" db="EMBL/GenBank/DDBJ databases">
        <title>De novo transcriptome assembly of four potential Pierce s Disease insect vectors from Arizona vineyards.</title>
        <authorList>
            <person name="Tassone E.E."/>
        </authorList>
    </citation>
    <scope>NUCLEOTIDE SEQUENCE</scope>
</reference>
<organism evidence="2">
    <name type="scientific">Graphocephala atropunctata</name>
    <dbReference type="NCBI Taxonomy" id="36148"/>
    <lineage>
        <taxon>Eukaryota</taxon>
        <taxon>Metazoa</taxon>
        <taxon>Ecdysozoa</taxon>
        <taxon>Arthropoda</taxon>
        <taxon>Hexapoda</taxon>
        <taxon>Insecta</taxon>
        <taxon>Pterygota</taxon>
        <taxon>Neoptera</taxon>
        <taxon>Paraneoptera</taxon>
        <taxon>Hemiptera</taxon>
        <taxon>Auchenorrhyncha</taxon>
        <taxon>Membracoidea</taxon>
        <taxon>Cicadellidae</taxon>
        <taxon>Cicadellinae</taxon>
        <taxon>Cicadellini</taxon>
        <taxon>Graphocephala</taxon>
    </lineage>
</organism>
<evidence type="ECO:0000313" key="2">
    <source>
        <dbReference type="EMBL" id="JAT09770.1"/>
    </source>
</evidence>
<sequence length="206" mass="22697">SELRKASMYLSAIVFVFCVCVVYLQASQDDQCSCPCFSVTTVPIELDELISHAPLYSQAATVDSSEANIIDSVCLLLNKTNVESNALWQINNVLLNGSSLPRAGIQTPSQQKGCFDVVSPSRRYKDCILGIPCPGTYVLYSCIQTESCVTDPTKAEIIIISSRLVESEECINKGMEIAWRSFPDVTFFLLPRKSQTPCVGFKICPF</sequence>
<protein>
    <submittedName>
        <fullName evidence="2">Uncharacterized protein</fullName>
    </submittedName>
</protein>
<dbReference type="AlphaFoldDB" id="A0A1B6KE92"/>